<proteinExistence type="predicted"/>
<keyword evidence="1" id="KW-0812">Transmembrane</keyword>
<evidence type="ECO:0000313" key="2">
    <source>
        <dbReference type="Proteomes" id="UP001652628"/>
    </source>
</evidence>
<feature type="transmembrane region" description="Helical" evidence="1">
    <location>
        <begin position="194"/>
        <end position="216"/>
    </location>
</feature>
<dbReference type="GO" id="GO:0016020">
    <property type="term" value="C:membrane"/>
    <property type="evidence" value="ECO:0007669"/>
    <property type="project" value="InterPro"/>
</dbReference>
<evidence type="ECO:0000256" key="1">
    <source>
        <dbReference type="SAM" id="Phobius"/>
    </source>
</evidence>
<evidence type="ECO:0000313" key="3">
    <source>
        <dbReference type="RefSeq" id="XP_016924658.3"/>
    </source>
</evidence>
<dbReference type="GeneID" id="108005832"/>
<name>A0AB39YZ28_DROSZ</name>
<keyword evidence="1" id="KW-0472">Membrane</keyword>
<sequence>MHGGMSGNGSSSETSLNMRTWKLRVCKYVIYFLWVINFILNFADIYTYYLRLKEHMDCWKCLFRSYMMIALTVSVLKIPLLVVALPLVYLHLSSEIRIYATVLFLSTWLQMMLTFLLAQEYQAIADVLRIWAGHKSLEFFEVNAKCCGVLGPDDYKFSERLTPGSCFKNRSFRHDDLYHAGCSTRSIKPTTVPILQVTSVIVQYILVISIVIYLVIMIRNRAHRRTLWSVRRTELFGTAEPAEVRSSPQDSKISVLEGYFSVPPRT</sequence>
<reference evidence="3" key="1">
    <citation type="submission" date="2025-08" db="UniProtKB">
        <authorList>
            <consortium name="RefSeq"/>
        </authorList>
    </citation>
    <scope>IDENTIFICATION</scope>
</reference>
<feature type="transmembrane region" description="Helical" evidence="1">
    <location>
        <begin position="98"/>
        <end position="118"/>
    </location>
</feature>
<protein>
    <submittedName>
        <fullName evidence="3">Uncharacterized protein Tsp66A</fullName>
    </submittedName>
</protein>
<dbReference type="CDD" id="cd03127">
    <property type="entry name" value="tetraspanin_LEL"/>
    <property type="match status" value="1"/>
</dbReference>
<dbReference type="AlphaFoldDB" id="A0AB39YZ28"/>
<dbReference type="Proteomes" id="UP001652628">
    <property type="component" value="Chromosome 3"/>
</dbReference>
<feature type="transmembrane region" description="Helical" evidence="1">
    <location>
        <begin position="69"/>
        <end position="91"/>
    </location>
</feature>
<organism evidence="2 3">
    <name type="scientific">Drosophila suzukii</name>
    <name type="common">Spotted-wing drosophila fruit fly</name>
    <dbReference type="NCBI Taxonomy" id="28584"/>
    <lineage>
        <taxon>Eukaryota</taxon>
        <taxon>Metazoa</taxon>
        <taxon>Ecdysozoa</taxon>
        <taxon>Arthropoda</taxon>
        <taxon>Hexapoda</taxon>
        <taxon>Insecta</taxon>
        <taxon>Pterygota</taxon>
        <taxon>Neoptera</taxon>
        <taxon>Endopterygota</taxon>
        <taxon>Diptera</taxon>
        <taxon>Brachycera</taxon>
        <taxon>Muscomorpha</taxon>
        <taxon>Ephydroidea</taxon>
        <taxon>Drosophilidae</taxon>
        <taxon>Drosophila</taxon>
        <taxon>Sophophora</taxon>
    </lineage>
</organism>
<dbReference type="InterPro" id="IPR008952">
    <property type="entry name" value="Tetraspanin_EC2_sf"/>
</dbReference>
<accession>A0AB39YZ28</accession>
<dbReference type="RefSeq" id="XP_016924658.3">
    <property type="nucleotide sequence ID" value="XM_017069169.4"/>
</dbReference>
<dbReference type="SUPFAM" id="SSF48652">
    <property type="entry name" value="Tetraspanin"/>
    <property type="match status" value="1"/>
</dbReference>
<keyword evidence="2" id="KW-1185">Reference proteome</keyword>
<gene>
    <name evidence="3" type="primary">Tsp66A</name>
</gene>
<keyword evidence="1" id="KW-1133">Transmembrane helix</keyword>
<feature type="transmembrane region" description="Helical" evidence="1">
    <location>
        <begin position="28"/>
        <end position="49"/>
    </location>
</feature>